<accession>A0A2T4C0Y5</accession>
<name>A0A2T4C0Y5_TRILO</name>
<organism evidence="1 2">
    <name type="scientific">Trichoderma longibrachiatum ATCC 18648</name>
    <dbReference type="NCBI Taxonomy" id="983965"/>
    <lineage>
        <taxon>Eukaryota</taxon>
        <taxon>Fungi</taxon>
        <taxon>Dikarya</taxon>
        <taxon>Ascomycota</taxon>
        <taxon>Pezizomycotina</taxon>
        <taxon>Sordariomycetes</taxon>
        <taxon>Hypocreomycetidae</taxon>
        <taxon>Hypocreales</taxon>
        <taxon>Hypocreaceae</taxon>
        <taxon>Trichoderma</taxon>
    </lineage>
</organism>
<evidence type="ECO:0000313" key="1">
    <source>
        <dbReference type="EMBL" id="PTB75175.1"/>
    </source>
</evidence>
<proteinExistence type="predicted"/>
<keyword evidence="2" id="KW-1185">Reference proteome</keyword>
<sequence length="167" mass="18864">MRWGAAACILQGRLWRQTRSSDLLLHSLSVSSSWWLGSTGSHRGRLPTLRLAKSMPVRPKLGCYPPSPPQESLDLPNPRVGAAPALWLPSSEAPFRGPLWIFSIFSIRQRRRRGATPPTPKSWRIDRDRCDYSSLTTRVLLRICDNPIVSRSLALFSFLLSRLGMSR</sequence>
<reference evidence="1 2" key="1">
    <citation type="submission" date="2016-07" db="EMBL/GenBank/DDBJ databases">
        <title>Multiple horizontal gene transfer events from other fungi enriched the ability of initially mycotrophic Trichoderma (Ascomycota) to feed on dead plant biomass.</title>
        <authorList>
            <consortium name="DOE Joint Genome Institute"/>
            <person name="Aerts A."/>
            <person name="Atanasova L."/>
            <person name="Chenthamara K."/>
            <person name="Zhang J."/>
            <person name="Grujic M."/>
            <person name="Henrissat B."/>
            <person name="Kuo A."/>
            <person name="Salamov A."/>
            <person name="Lipzen A."/>
            <person name="Labutti K."/>
            <person name="Barry K."/>
            <person name="Miao Y."/>
            <person name="Rahimi M.J."/>
            <person name="Shen Q."/>
            <person name="Grigoriev I.V."/>
            <person name="Kubicek C.P."/>
            <person name="Druzhinina I.S."/>
        </authorList>
    </citation>
    <scope>NUCLEOTIDE SEQUENCE [LARGE SCALE GENOMIC DNA]</scope>
    <source>
        <strain evidence="1 2">ATCC 18648</strain>
    </source>
</reference>
<protein>
    <submittedName>
        <fullName evidence="1">Uncharacterized protein</fullName>
    </submittedName>
</protein>
<evidence type="ECO:0000313" key="2">
    <source>
        <dbReference type="Proteomes" id="UP000240760"/>
    </source>
</evidence>
<dbReference type="Proteomes" id="UP000240760">
    <property type="component" value="Unassembled WGS sequence"/>
</dbReference>
<dbReference type="EMBL" id="KZ679134">
    <property type="protein sequence ID" value="PTB75175.1"/>
    <property type="molecule type" value="Genomic_DNA"/>
</dbReference>
<dbReference type="AlphaFoldDB" id="A0A2T4C0Y5"/>
<gene>
    <name evidence="1" type="ORF">M440DRAFT_1270292</name>
</gene>